<evidence type="ECO:0000313" key="2">
    <source>
        <dbReference type="Proteomes" id="UP000183018"/>
    </source>
</evidence>
<proteinExistence type="predicted"/>
<dbReference type="STRING" id="289370.SAMN05216602_0128"/>
<keyword evidence="2" id="KW-1185">Reference proteome</keyword>
<organism evidence="1 2">
    <name type="scientific">Phytopseudomonas argentinensis</name>
    <dbReference type="NCBI Taxonomy" id="289370"/>
    <lineage>
        <taxon>Bacteria</taxon>
        <taxon>Pseudomonadati</taxon>
        <taxon>Pseudomonadota</taxon>
        <taxon>Gammaproteobacteria</taxon>
        <taxon>Pseudomonadales</taxon>
        <taxon>Pseudomonadaceae</taxon>
        <taxon>Phytopseudomonas</taxon>
    </lineage>
</organism>
<gene>
    <name evidence="1" type="ORF">SAMN05216602_0128</name>
</gene>
<accession>A0A1I3GJQ3</accession>
<dbReference type="OrthoDB" id="6835496at2"/>
<sequence length="325" mass="36488">MNSNVVKSAVVMPRHQLSMQQFGDVFIEALPRHISALKIPGRVITGDQRKAAILAHVDHVSEMQLAMYEVLCHEATQQAQCWAEKSFDAFLTKELVDEGVLKFFNGWNETHKTTSLVSAKIIMRLAADAGAVSLHLQLLYNNVMAHMHEVAKDDFGLGHEGHDGMYEYMTTAFGASRWIERQYAVKACNDFSEFLYKVGVAENKSPLRSHEHKQSILVAMMTSVASELWNGREYNYVAQYIGEKLQAVNPLLRTDLKALRVAKGYVMGHSGEVENRPGLHALAAAQAYCRFADIEFDIGRLKEVMLDYNGRVGNAFRSMHDALSH</sequence>
<reference evidence="2" key="1">
    <citation type="submission" date="2016-10" db="EMBL/GenBank/DDBJ databases">
        <authorList>
            <person name="Varghese N."/>
            <person name="Submissions S."/>
        </authorList>
    </citation>
    <scope>NUCLEOTIDE SEQUENCE [LARGE SCALE GENOMIC DNA]</scope>
    <source>
        <strain evidence="2">LMG 22563</strain>
    </source>
</reference>
<dbReference type="EMBL" id="FORC01000001">
    <property type="protein sequence ID" value="SFI23401.1"/>
    <property type="molecule type" value="Genomic_DNA"/>
</dbReference>
<name>A0A1I3GJQ3_9GAMM</name>
<evidence type="ECO:0000313" key="1">
    <source>
        <dbReference type="EMBL" id="SFI23401.1"/>
    </source>
</evidence>
<protein>
    <submittedName>
        <fullName evidence="1">Uncharacterized protein</fullName>
    </submittedName>
</protein>
<dbReference type="AlphaFoldDB" id="A0A1I3GJQ3"/>
<dbReference type="Proteomes" id="UP000183018">
    <property type="component" value="Unassembled WGS sequence"/>
</dbReference>
<dbReference type="RefSeq" id="WP_074879656.1">
    <property type="nucleotide sequence ID" value="NZ_FORC01000001.1"/>
</dbReference>